<reference evidence="3" key="4">
    <citation type="submission" date="2024-02" db="EMBL/GenBank/DDBJ databases">
        <title>Comparative genomics of Cryptococcus and Kwoniella reveals pathogenesis evolution and contrasting modes of karyotype evolution via chromosome fusion or intercentromeric recombination.</title>
        <authorList>
            <person name="Coelho M.A."/>
            <person name="David-Palma M."/>
            <person name="Shea T."/>
            <person name="Bowers K."/>
            <person name="McGinley-Smith S."/>
            <person name="Mohammad A.W."/>
            <person name="Gnirke A."/>
            <person name="Yurkov A.M."/>
            <person name="Nowrousian M."/>
            <person name="Sun S."/>
            <person name="Cuomo C.A."/>
            <person name="Heitman J."/>
        </authorList>
    </citation>
    <scope>NUCLEOTIDE SEQUENCE</scope>
    <source>
        <strain evidence="3">CBS 10118</strain>
    </source>
</reference>
<sequence length="151" mass="16881">MSLYYGRDGNCHWDGVCDEYTTEDNPDPSNSEDIEHCVSTGKLTVSIMQNRTIPKPERTQDLGLVTTFKDRTYKDPTTGETAQEVYTRLSEKYETESLKPDTGSPISPTLPDDQEMPERGTVRRRVSELESSSPPTSPTSVFSFSGFDTAL</sequence>
<dbReference type="AlphaFoldDB" id="A0A1B9G5X9"/>
<dbReference type="GeneID" id="30208497"/>
<dbReference type="RefSeq" id="XP_019047483.1">
    <property type="nucleotide sequence ID" value="XM_019190735.1"/>
</dbReference>
<evidence type="ECO:0000256" key="1">
    <source>
        <dbReference type="SAM" id="MobiDB-lite"/>
    </source>
</evidence>
<accession>A0A1B9G5X9</accession>
<feature type="compositionally biased region" description="Basic and acidic residues" evidence="1">
    <location>
        <begin position="116"/>
        <end position="128"/>
    </location>
</feature>
<feature type="region of interest" description="Disordered" evidence="1">
    <location>
        <begin position="91"/>
        <end position="151"/>
    </location>
</feature>
<feature type="compositionally biased region" description="Low complexity" evidence="1">
    <location>
        <begin position="129"/>
        <end position="145"/>
    </location>
</feature>
<dbReference type="Proteomes" id="UP000092730">
    <property type="component" value="Chromosome 1"/>
</dbReference>
<dbReference type="EMBL" id="KI894020">
    <property type="protein sequence ID" value="OCF26413.1"/>
    <property type="molecule type" value="Genomic_DNA"/>
</dbReference>
<evidence type="ECO:0000313" key="4">
    <source>
        <dbReference type="Proteomes" id="UP000092730"/>
    </source>
</evidence>
<gene>
    <name evidence="2" type="ORF">I302_04098</name>
    <name evidence="3" type="ORF">I302_100723</name>
</gene>
<evidence type="ECO:0000313" key="3">
    <source>
        <dbReference type="EMBL" id="WVW78761.1"/>
    </source>
</evidence>
<dbReference type="EMBL" id="CP144541">
    <property type="protein sequence ID" value="WVW78761.1"/>
    <property type="molecule type" value="Genomic_DNA"/>
</dbReference>
<reference evidence="2" key="3">
    <citation type="submission" date="2014-01" db="EMBL/GenBank/DDBJ databases">
        <title>Evolution of pathogenesis and genome organization in the Tremellales.</title>
        <authorList>
            <person name="Cuomo C."/>
            <person name="Litvintseva A."/>
            <person name="Heitman J."/>
            <person name="Chen Y."/>
            <person name="Sun S."/>
            <person name="Springer D."/>
            <person name="Dromer F."/>
            <person name="Young S."/>
            <person name="Zeng Q."/>
            <person name="Chapman S."/>
            <person name="Gujja S."/>
            <person name="Saif S."/>
            <person name="Birren B."/>
        </authorList>
    </citation>
    <scope>NUCLEOTIDE SEQUENCE</scope>
    <source>
        <strain evidence="2">CBS 10118</strain>
    </source>
</reference>
<dbReference type="KEGG" id="kbi:30208497"/>
<reference evidence="3" key="2">
    <citation type="submission" date="2013-07" db="EMBL/GenBank/DDBJ databases">
        <authorList>
            <consortium name="The Broad Institute Genome Sequencing Platform"/>
            <person name="Cuomo C."/>
            <person name="Litvintseva A."/>
            <person name="Chen Y."/>
            <person name="Heitman J."/>
            <person name="Sun S."/>
            <person name="Springer D."/>
            <person name="Dromer F."/>
            <person name="Young S.K."/>
            <person name="Zeng Q."/>
            <person name="Gargeya S."/>
            <person name="Fitzgerald M."/>
            <person name="Abouelleil A."/>
            <person name="Alvarado L."/>
            <person name="Berlin A.M."/>
            <person name="Chapman S.B."/>
            <person name="Dewar J."/>
            <person name="Goldberg J."/>
            <person name="Griggs A."/>
            <person name="Gujja S."/>
            <person name="Hansen M."/>
            <person name="Howarth C."/>
            <person name="Imamovic A."/>
            <person name="Larimer J."/>
            <person name="McCowan C."/>
            <person name="Murphy C."/>
            <person name="Pearson M."/>
            <person name="Priest M."/>
            <person name="Roberts A."/>
            <person name="Saif S."/>
            <person name="Shea T."/>
            <person name="Sykes S."/>
            <person name="Wortman J."/>
            <person name="Nusbaum C."/>
            <person name="Birren B."/>
        </authorList>
    </citation>
    <scope>NUCLEOTIDE SEQUENCE</scope>
    <source>
        <strain evidence="3">CBS 10118</strain>
    </source>
</reference>
<evidence type="ECO:0000313" key="2">
    <source>
        <dbReference type="EMBL" id="OCF26413.1"/>
    </source>
</evidence>
<proteinExistence type="predicted"/>
<reference evidence="2" key="1">
    <citation type="submission" date="2013-07" db="EMBL/GenBank/DDBJ databases">
        <title>The Genome Sequence of Cryptococcus bestiolae CBS10118.</title>
        <authorList>
            <consortium name="The Broad Institute Genome Sequencing Platform"/>
            <person name="Cuomo C."/>
            <person name="Litvintseva A."/>
            <person name="Chen Y."/>
            <person name="Heitman J."/>
            <person name="Sun S."/>
            <person name="Springer D."/>
            <person name="Dromer F."/>
            <person name="Young S.K."/>
            <person name="Zeng Q."/>
            <person name="Gargeya S."/>
            <person name="Fitzgerald M."/>
            <person name="Abouelleil A."/>
            <person name="Alvarado L."/>
            <person name="Berlin A.M."/>
            <person name="Chapman S.B."/>
            <person name="Dewar J."/>
            <person name="Goldberg J."/>
            <person name="Griggs A."/>
            <person name="Gujja S."/>
            <person name="Hansen M."/>
            <person name="Howarth C."/>
            <person name="Imamovic A."/>
            <person name="Larimer J."/>
            <person name="McCowan C."/>
            <person name="Murphy C."/>
            <person name="Pearson M."/>
            <person name="Priest M."/>
            <person name="Roberts A."/>
            <person name="Saif S."/>
            <person name="Shea T."/>
            <person name="Sykes S."/>
            <person name="Wortman J."/>
            <person name="Nusbaum C."/>
            <person name="Birren B."/>
        </authorList>
    </citation>
    <scope>NUCLEOTIDE SEQUENCE [LARGE SCALE GENOMIC DNA]</scope>
    <source>
        <strain evidence="2">CBS 10118</strain>
    </source>
</reference>
<dbReference type="VEuPathDB" id="FungiDB:I302_04098"/>
<organism evidence="2">
    <name type="scientific">Kwoniella bestiolae CBS 10118</name>
    <dbReference type="NCBI Taxonomy" id="1296100"/>
    <lineage>
        <taxon>Eukaryota</taxon>
        <taxon>Fungi</taxon>
        <taxon>Dikarya</taxon>
        <taxon>Basidiomycota</taxon>
        <taxon>Agaricomycotina</taxon>
        <taxon>Tremellomycetes</taxon>
        <taxon>Tremellales</taxon>
        <taxon>Cryptococcaceae</taxon>
        <taxon>Kwoniella</taxon>
    </lineage>
</organism>
<keyword evidence="4" id="KW-1185">Reference proteome</keyword>
<protein>
    <submittedName>
        <fullName evidence="2">Uncharacterized protein</fullName>
    </submittedName>
</protein>
<name>A0A1B9G5X9_9TREE</name>